<reference evidence="1 2" key="1">
    <citation type="submission" date="2019-10" db="EMBL/GenBank/DDBJ databases">
        <title>New species of Slilvanegrellaceae.</title>
        <authorList>
            <person name="Pitt A."/>
            <person name="Hahn M.W."/>
        </authorList>
    </citation>
    <scope>NUCLEOTIDE SEQUENCE [LARGE SCALE GENOMIC DNA]</scope>
    <source>
        <strain evidence="1 2">SP-Ram-0.45-NSY-1</strain>
    </source>
</reference>
<comment type="caution">
    <text evidence="1">The sequence shown here is derived from an EMBL/GenBank/DDBJ whole genome shotgun (WGS) entry which is preliminary data.</text>
</comment>
<sequence length="207" mass="24588">MEIFYKLKKIDFKSSELISSFQNLPLDRYTKENYDYRKRRYSLGQLNYNQTVNWLNNNVFFQSIETNLYNGNLNRNFESLEDNVLQEIEKHILPNILVELPKFEYQIGIHQIRVFCKNNNLGLPAPEGIHQDGFQFIAICCIASKNIKGGVTQIFDQDKITVAYEKKLTPNDLFIFNDKIFYHFTTPFHSDVFNFEAYRDVFVFTFK</sequence>
<gene>
    <name evidence="1" type="ORF">GCL60_02570</name>
</gene>
<dbReference type="Gene3D" id="2.60.120.620">
    <property type="entry name" value="q2cbj1_9rhob like domain"/>
    <property type="match status" value="1"/>
</dbReference>
<keyword evidence="2" id="KW-1185">Reference proteome</keyword>
<evidence type="ECO:0008006" key="3">
    <source>
        <dbReference type="Google" id="ProtNLM"/>
    </source>
</evidence>
<dbReference type="RefSeq" id="WP_153418349.1">
    <property type="nucleotide sequence ID" value="NZ_WFLM01000001.1"/>
</dbReference>
<dbReference type="Proteomes" id="UP000437748">
    <property type="component" value="Unassembled WGS sequence"/>
</dbReference>
<name>A0A6N6VW38_9BACT</name>
<evidence type="ECO:0000313" key="1">
    <source>
        <dbReference type="EMBL" id="KAB8040830.1"/>
    </source>
</evidence>
<dbReference type="GO" id="GO:0051213">
    <property type="term" value="F:dioxygenase activity"/>
    <property type="evidence" value="ECO:0007669"/>
    <property type="project" value="InterPro"/>
</dbReference>
<proteinExistence type="predicted"/>
<dbReference type="EMBL" id="WFLM01000001">
    <property type="protein sequence ID" value="KAB8040830.1"/>
    <property type="molecule type" value="Genomic_DNA"/>
</dbReference>
<dbReference type="AlphaFoldDB" id="A0A6N6VW38"/>
<dbReference type="Pfam" id="PF10014">
    <property type="entry name" value="2OG-Fe_Oxy_2"/>
    <property type="match status" value="1"/>
</dbReference>
<protein>
    <recommendedName>
        <fullName evidence="3">2OG-Fe dioxygenase family protein</fullName>
    </recommendedName>
</protein>
<evidence type="ECO:0000313" key="2">
    <source>
        <dbReference type="Proteomes" id="UP000437748"/>
    </source>
</evidence>
<dbReference type="OrthoDB" id="6681382at2"/>
<organism evidence="1 2">
    <name type="scientific">Silvanigrella paludirubra</name>
    <dbReference type="NCBI Taxonomy" id="2499159"/>
    <lineage>
        <taxon>Bacteria</taxon>
        <taxon>Pseudomonadati</taxon>
        <taxon>Bdellovibrionota</taxon>
        <taxon>Oligoflexia</taxon>
        <taxon>Silvanigrellales</taxon>
        <taxon>Silvanigrellaceae</taxon>
        <taxon>Silvanigrella</taxon>
    </lineage>
</organism>
<accession>A0A6N6VW38</accession>
<dbReference type="InterPro" id="IPR018724">
    <property type="entry name" value="2OG-Fe_dioxygenase"/>
</dbReference>